<evidence type="ECO:0000256" key="2">
    <source>
        <dbReference type="ARBA" id="ARBA00006275"/>
    </source>
</evidence>
<evidence type="ECO:0000256" key="4">
    <source>
        <dbReference type="ARBA" id="ARBA00023136"/>
    </source>
</evidence>
<comment type="subcellular location">
    <subcellularLocation>
        <location evidence="1">Cell outer membrane</location>
    </subcellularLocation>
</comment>
<name>A0A327X6V3_LARAB</name>
<dbReference type="Pfam" id="PF14322">
    <property type="entry name" value="SusD-like_3"/>
    <property type="match status" value="1"/>
</dbReference>
<accession>A0A327X6V3</accession>
<feature type="chain" id="PRO_5016271477" evidence="6">
    <location>
        <begin position="22"/>
        <end position="581"/>
    </location>
</feature>
<dbReference type="InterPro" id="IPR033985">
    <property type="entry name" value="SusD-like_N"/>
</dbReference>
<evidence type="ECO:0000313" key="9">
    <source>
        <dbReference type="EMBL" id="RAK01928.1"/>
    </source>
</evidence>
<dbReference type="Proteomes" id="UP000248790">
    <property type="component" value="Unassembled WGS sequence"/>
</dbReference>
<reference evidence="9 10" key="1">
    <citation type="submission" date="2018-06" db="EMBL/GenBank/DDBJ databases">
        <title>Genomic Encyclopedia of Archaeal and Bacterial Type Strains, Phase II (KMG-II): from individual species to whole genera.</title>
        <authorList>
            <person name="Goeker M."/>
        </authorList>
    </citation>
    <scope>NUCLEOTIDE SEQUENCE [LARGE SCALE GENOMIC DNA]</scope>
    <source>
        <strain evidence="9 10">DSM 21851</strain>
    </source>
</reference>
<evidence type="ECO:0000313" key="10">
    <source>
        <dbReference type="Proteomes" id="UP000248790"/>
    </source>
</evidence>
<keyword evidence="3 6" id="KW-0732">Signal</keyword>
<protein>
    <submittedName>
        <fullName evidence="9">Putative outer membrane starch-binding protein</fullName>
    </submittedName>
</protein>
<keyword evidence="5" id="KW-0998">Cell outer membrane</keyword>
<evidence type="ECO:0000259" key="8">
    <source>
        <dbReference type="Pfam" id="PF14322"/>
    </source>
</evidence>
<feature type="domain" description="RagB/SusD" evidence="7">
    <location>
        <begin position="324"/>
        <end position="581"/>
    </location>
</feature>
<evidence type="ECO:0000259" key="7">
    <source>
        <dbReference type="Pfam" id="PF07980"/>
    </source>
</evidence>
<dbReference type="PROSITE" id="PS51257">
    <property type="entry name" value="PROKAR_LIPOPROTEIN"/>
    <property type="match status" value="1"/>
</dbReference>
<feature type="domain" description="SusD-like N-terminal" evidence="8">
    <location>
        <begin position="26"/>
        <end position="246"/>
    </location>
</feature>
<sequence>MFHIMKPFLKITLFIALVSLAGCKEDFIDVTNPGALSTNNYPNTITDLEQLLTGVYGTQHSAGLYGHNIYGKGFYMWDHTADLSWQGTPTWIQLAQNNSQPNDGFLSETWRDSWKGVQRANTLLINIEKFRPKATQEADKKSLDLIKGQALFLRSWYYQHLITIWGESFIINNQGGDKMGVPIITEAATSLDQTQVPRATVKEVWDFIINDLKAAETLLAGKTWPGANEKHKISGWGAKAALGKAYVYTQDWTNAKTALADVVNNSGKSLVSFEVYKDMFNGKNEFNSESLVEMNLNVDMTARGNTENSMGTSIGMVLAPTYVGDNNLPAASAWSNVFPHAKNIARFGFNEGHYFKAGTTQPLATNVDPTYVTRSLQARRNKTVDPRLWVSCWQPYVDSMTVSSRKRPLSHFLDISEMDMEAWSFRKYLTIDATETEVNMANGNNILLLRLADVYLLYAETLIRTGDNATALEYINKVKRRAYGYPVNGASPVDYKSLTDATKAPDPVLKNDPLKYERWAELFGEGHWWIDVRRWQIGPQEAAYYQRIRGGAIQWEDTDYAQPIPIDEINSNVSMKQNSGY</sequence>
<dbReference type="SUPFAM" id="SSF48452">
    <property type="entry name" value="TPR-like"/>
    <property type="match status" value="1"/>
</dbReference>
<comment type="caution">
    <text evidence="9">The sequence shown here is derived from an EMBL/GenBank/DDBJ whole genome shotgun (WGS) entry which is preliminary data.</text>
</comment>
<dbReference type="EMBL" id="QLMC01000001">
    <property type="protein sequence ID" value="RAK01928.1"/>
    <property type="molecule type" value="Genomic_DNA"/>
</dbReference>
<keyword evidence="4" id="KW-0472">Membrane</keyword>
<dbReference type="InterPro" id="IPR011990">
    <property type="entry name" value="TPR-like_helical_dom_sf"/>
</dbReference>
<dbReference type="GO" id="GO:0009279">
    <property type="term" value="C:cell outer membrane"/>
    <property type="evidence" value="ECO:0007669"/>
    <property type="project" value="UniProtKB-SubCell"/>
</dbReference>
<dbReference type="Gene3D" id="1.25.40.390">
    <property type="match status" value="1"/>
</dbReference>
<dbReference type="AlphaFoldDB" id="A0A327X6V3"/>
<comment type="similarity">
    <text evidence="2">Belongs to the SusD family.</text>
</comment>
<keyword evidence="10" id="KW-1185">Reference proteome</keyword>
<evidence type="ECO:0000256" key="3">
    <source>
        <dbReference type="ARBA" id="ARBA00022729"/>
    </source>
</evidence>
<proteinExistence type="inferred from homology"/>
<evidence type="ECO:0000256" key="5">
    <source>
        <dbReference type="ARBA" id="ARBA00023237"/>
    </source>
</evidence>
<gene>
    <name evidence="9" type="ORF">LX87_00042</name>
</gene>
<dbReference type="InterPro" id="IPR012944">
    <property type="entry name" value="SusD_RagB_dom"/>
</dbReference>
<dbReference type="CDD" id="cd08977">
    <property type="entry name" value="SusD"/>
    <property type="match status" value="1"/>
</dbReference>
<organism evidence="9 10">
    <name type="scientific">Larkinella arboricola</name>
    <dbReference type="NCBI Taxonomy" id="643671"/>
    <lineage>
        <taxon>Bacteria</taxon>
        <taxon>Pseudomonadati</taxon>
        <taxon>Bacteroidota</taxon>
        <taxon>Cytophagia</taxon>
        <taxon>Cytophagales</taxon>
        <taxon>Spirosomataceae</taxon>
        <taxon>Larkinella</taxon>
    </lineage>
</organism>
<evidence type="ECO:0000256" key="1">
    <source>
        <dbReference type="ARBA" id="ARBA00004442"/>
    </source>
</evidence>
<evidence type="ECO:0000256" key="6">
    <source>
        <dbReference type="SAM" id="SignalP"/>
    </source>
</evidence>
<dbReference type="Pfam" id="PF07980">
    <property type="entry name" value="SusD_RagB"/>
    <property type="match status" value="1"/>
</dbReference>
<feature type="signal peptide" evidence="6">
    <location>
        <begin position="1"/>
        <end position="21"/>
    </location>
</feature>